<dbReference type="RefSeq" id="WP_221439621.1">
    <property type="nucleotide sequence ID" value="NZ_JACHLP010000006.1"/>
</dbReference>
<dbReference type="AlphaFoldDB" id="A0A840LC72"/>
<name>A0A840LC72_9BURK</name>
<dbReference type="Pfam" id="PF13751">
    <property type="entry name" value="DDE_Tnp_1_6"/>
    <property type="match status" value="1"/>
</dbReference>
<feature type="region of interest" description="Disordered" evidence="1">
    <location>
        <begin position="1"/>
        <end position="51"/>
    </location>
</feature>
<evidence type="ECO:0000313" key="4">
    <source>
        <dbReference type="Proteomes" id="UP000562027"/>
    </source>
</evidence>
<dbReference type="Proteomes" id="UP000562027">
    <property type="component" value="Unassembled WGS sequence"/>
</dbReference>
<keyword evidence="4" id="KW-1185">Reference proteome</keyword>
<dbReference type="PANTHER" id="PTHR33408">
    <property type="entry name" value="TRANSPOSASE"/>
    <property type="match status" value="1"/>
</dbReference>
<sequence>MTADFRSVQVKMRKRDERFESRDKHREKPDPLSEKKASGEPPEIKFFRPKDFSFNDEDNTATCPAGQVLRLSRKGRVHVSASGHPYQTYIAQASDCAACPLRGQCLKRRRSKKGANDERGRQVTRFFPRPKDLSHPSERMRQAIDSPRGRQLYSQRIGTVEPVFANLRHNKRMNRLNLRGQAKVRTPWSLYCMVHNIEKLQRTSYGQTGFQ</sequence>
<feature type="compositionally biased region" description="Basic and acidic residues" evidence="1">
    <location>
        <begin position="129"/>
        <end position="142"/>
    </location>
</feature>
<dbReference type="EMBL" id="JACHLP010000006">
    <property type="protein sequence ID" value="MBB4844495.1"/>
    <property type="molecule type" value="Genomic_DNA"/>
</dbReference>
<dbReference type="PANTHER" id="PTHR33408:SF2">
    <property type="entry name" value="TRANSPOSASE DDE DOMAIN-CONTAINING PROTEIN"/>
    <property type="match status" value="1"/>
</dbReference>
<comment type="caution">
    <text evidence="3">The sequence shown here is derived from an EMBL/GenBank/DDBJ whole genome shotgun (WGS) entry which is preliminary data.</text>
</comment>
<gene>
    <name evidence="3" type="ORF">HNP55_003039</name>
</gene>
<dbReference type="InterPro" id="IPR025668">
    <property type="entry name" value="Tnp_DDE_dom"/>
</dbReference>
<protein>
    <recommendedName>
        <fullName evidence="2">Transposase DDE domain-containing protein</fullName>
    </recommendedName>
</protein>
<evidence type="ECO:0000259" key="2">
    <source>
        <dbReference type="Pfam" id="PF13751"/>
    </source>
</evidence>
<feature type="compositionally biased region" description="Basic and acidic residues" evidence="1">
    <location>
        <begin position="14"/>
        <end position="51"/>
    </location>
</feature>
<evidence type="ECO:0000256" key="1">
    <source>
        <dbReference type="SAM" id="MobiDB-lite"/>
    </source>
</evidence>
<organism evidence="3 4">
    <name type="scientific">Roseateles oligotrophus</name>
    <dbReference type="NCBI Taxonomy" id="1769250"/>
    <lineage>
        <taxon>Bacteria</taxon>
        <taxon>Pseudomonadati</taxon>
        <taxon>Pseudomonadota</taxon>
        <taxon>Betaproteobacteria</taxon>
        <taxon>Burkholderiales</taxon>
        <taxon>Sphaerotilaceae</taxon>
        <taxon>Roseateles</taxon>
    </lineage>
</organism>
<proteinExistence type="predicted"/>
<feature type="domain" description="Transposase DDE" evidence="2">
    <location>
        <begin position="62"/>
        <end position="200"/>
    </location>
</feature>
<feature type="region of interest" description="Disordered" evidence="1">
    <location>
        <begin position="109"/>
        <end position="150"/>
    </location>
</feature>
<accession>A0A840LC72</accession>
<reference evidence="3 4" key="1">
    <citation type="submission" date="2020-08" db="EMBL/GenBank/DDBJ databases">
        <title>Functional genomics of gut bacteria from endangered species of beetles.</title>
        <authorList>
            <person name="Carlos-Shanley C."/>
        </authorList>
    </citation>
    <scope>NUCLEOTIDE SEQUENCE [LARGE SCALE GENOMIC DNA]</scope>
    <source>
        <strain evidence="3 4">S00239</strain>
    </source>
</reference>
<evidence type="ECO:0000313" key="3">
    <source>
        <dbReference type="EMBL" id="MBB4844495.1"/>
    </source>
</evidence>